<evidence type="ECO:0000313" key="6">
    <source>
        <dbReference type="Proteomes" id="UP000077755"/>
    </source>
</evidence>
<gene>
    <name evidence="5" type="ORF">DCAR_0831728</name>
</gene>
<evidence type="ECO:0000256" key="3">
    <source>
        <dbReference type="ARBA" id="ARBA00023004"/>
    </source>
</evidence>
<feature type="domain" description="Non-haem dioxygenase N-terminal" evidence="4">
    <location>
        <begin position="13"/>
        <end position="118"/>
    </location>
</feature>
<evidence type="ECO:0000313" key="5">
    <source>
        <dbReference type="EMBL" id="WOH12226.1"/>
    </source>
</evidence>
<keyword evidence="6" id="KW-1185">Reference proteome</keyword>
<accession>A0AAF0XTP4</accession>
<evidence type="ECO:0000256" key="2">
    <source>
        <dbReference type="ARBA" id="ARBA00023002"/>
    </source>
</evidence>
<dbReference type="AlphaFoldDB" id="A0AAF0XTP4"/>
<dbReference type="PANTHER" id="PTHR10209:SF590">
    <property type="entry name" value="2-OXOGLUTARATE (2OG) AND FE(II)-DEPENDENT OXYGENASE SUPERFAMILY PROTEIN"/>
    <property type="match status" value="1"/>
</dbReference>
<dbReference type="Proteomes" id="UP000077755">
    <property type="component" value="Chromosome 8"/>
</dbReference>
<dbReference type="GO" id="GO:0016491">
    <property type="term" value="F:oxidoreductase activity"/>
    <property type="evidence" value="ECO:0007669"/>
    <property type="project" value="UniProtKB-KW"/>
</dbReference>
<sequence>MGTESMEVLKLAVIDLSSTDRLATAKSIHQACINYGFFYLINHGVENELIQKVLEESRNFFSLPLEEKLKLPWKERRGYTPLYAEKLDTSLRSQGDLKETFYIGTLDEDKHHLNQWPSREILPSWRFTMELYYEKVLAVGRRLLSLIALALDLEEDFFLKDGPLDPLLRLLHYPAEQEFLDEKVLGASAHSDYGMITLLASDSAPGLQACVFFI</sequence>
<dbReference type="Pfam" id="PF14226">
    <property type="entry name" value="DIOX_N"/>
    <property type="match status" value="1"/>
</dbReference>
<dbReference type="SUPFAM" id="SSF51197">
    <property type="entry name" value="Clavaminate synthase-like"/>
    <property type="match status" value="1"/>
</dbReference>
<dbReference type="InterPro" id="IPR027443">
    <property type="entry name" value="IPNS-like_sf"/>
</dbReference>
<reference evidence="5" key="2">
    <citation type="submission" date="2022-03" db="EMBL/GenBank/DDBJ databases">
        <title>Draft title - Genomic analysis of global carrot germplasm unveils the trajectory of domestication and the origin of high carotenoid orange carrot.</title>
        <authorList>
            <person name="Iorizzo M."/>
            <person name="Ellison S."/>
            <person name="Senalik D."/>
            <person name="Macko-Podgorni A."/>
            <person name="Grzebelus D."/>
            <person name="Bostan H."/>
            <person name="Rolling W."/>
            <person name="Curaba J."/>
            <person name="Simon P."/>
        </authorList>
    </citation>
    <scope>NUCLEOTIDE SEQUENCE</scope>
    <source>
        <tissue evidence="5">Leaf</tissue>
    </source>
</reference>
<dbReference type="Gene3D" id="2.60.120.330">
    <property type="entry name" value="B-lactam Antibiotic, Isopenicillin N Synthase, Chain"/>
    <property type="match status" value="1"/>
</dbReference>
<keyword evidence="2" id="KW-0560">Oxidoreductase</keyword>
<dbReference type="InterPro" id="IPR026992">
    <property type="entry name" value="DIOX_N"/>
</dbReference>
<dbReference type="EMBL" id="CP093350">
    <property type="protein sequence ID" value="WOH12226.1"/>
    <property type="molecule type" value="Genomic_DNA"/>
</dbReference>
<proteinExistence type="predicted"/>
<evidence type="ECO:0000259" key="4">
    <source>
        <dbReference type="Pfam" id="PF14226"/>
    </source>
</evidence>
<reference evidence="5" key="1">
    <citation type="journal article" date="2016" name="Nat. Genet.">
        <title>A high-quality carrot genome assembly provides new insights into carotenoid accumulation and asterid genome evolution.</title>
        <authorList>
            <person name="Iorizzo M."/>
            <person name="Ellison S."/>
            <person name="Senalik D."/>
            <person name="Zeng P."/>
            <person name="Satapoomin P."/>
            <person name="Huang J."/>
            <person name="Bowman M."/>
            <person name="Iovene M."/>
            <person name="Sanseverino W."/>
            <person name="Cavagnaro P."/>
            <person name="Yildiz M."/>
            <person name="Macko-Podgorni A."/>
            <person name="Moranska E."/>
            <person name="Grzebelus E."/>
            <person name="Grzebelus D."/>
            <person name="Ashrafi H."/>
            <person name="Zheng Z."/>
            <person name="Cheng S."/>
            <person name="Spooner D."/>
            <person name="Van Deynze A."/>
            <person name="Simon P."/>
        </authorList>
    </citation>
    <scope>NUCLEOTIDE SEQUENCE</scope>
    <source>
        <tissue evidence="5">Leaf</tissue>
    </source>
</reference>
<evidence type="ECO:0000256" key="1">
    <source>
        <dbReference type="ARBA" id="ARBA00022723"/>
    </source>
</evidence>
<dbReference type="GO" id="GO:0046872">
    <property type="term" value="F:metal ion binding"/>
    <property type="evidence" value="ECO:0007669"/>
    <property type="project" value="UniProtKB-KW"/>
</dbReference>
<dbReference type="PANTHER" id="PTHR10209">
    <property type="entry name" value="OXIDOREDUCTASE, 2OG-FE II OXYGENASE FAMILY PROTEIN"/>
    <property type="match status" value="1"/>
</dbReference>
<keyword evidence="3" id="KW-0408">Iron</keyword>
<keyword evidence="1" id="KW-0479">Metal-binding</keyword>
<organism evidence="5 6">
    <name type="scientific">Daucus carota subsp. sativus</name>
    <name type="common">Carrot</name>
    <dbReference type="NCBI Taxonomy" id="79200"/>
    <lineage>
        <taxon>Eukaryota</taxon>
        <taxon>Viridiplantae</taxon>
        <taxon>Streptophyta</taxon>
        <taxon>Embryophyta</taxon>
        <taxon>Tracheophyta</taxon>
        <taxon>Spermatophyta</taxon>
        <taxon>Magnoliopsida</taxon>
        <taxon>eudicotyledons</taxon>
        <taxon>Gunneridae</taxon>
        <taxon>Pentapetalae</taxon>
        <taxon>asterids</taxon>
        <taxon>campanulids</taxon>
        <taxon>Apiales</taxon>
        <taxon>Apiaceae</taxon>
        <taxon>Apioideae</taxon>
        <taxon>Scandiceae</taxon>
        <taxon>Daucinae</taxon>
        <taxon>Daucus</taxon>
        <taxon>Daucus sect. Daucus</taxon>
    </lineage>
</organism>
<dbReference type="PRINTS" id="PR00682">
    <property type="entry name" value="IPNSYNTHASE"/>
</dbReference>
<protein>
    <recommendedName>
        <fullName evidence="4">Non-haem dioxygenase N-terminal domain-containing protein</fullName>
    </recommendedName>
</protein>
<name>A0AAF0XTP4_DAUCS</name>